<accession>A0A6J4Q189</accession>
<feature type="compositionally biased region" description="Basic residues" evidence="1">
    <location>
        <begin position="257"/>
        <end position="270"/>
    </location>
</feature>
<evidence type="ECO:0000313" key="2">
    <source>
        <dbReference type="EMBL" id="CAA9429377.1"/>
    </source>
</evidence>
<proteinExistence type="predicted"/>
<name>A0A6J4Q189_9BURK</name>
<feature type="compositionally biased region" description="Gly residues" evidence="1">
    <location>
        <begin position="195"/>
        <end position="210"/>
    </location>
</feature>
<feature type="compositionally biased region" description="Basic residues" evidence="1">
    <location>
        <begin position="215"/>
        <end position="234"/>
    </location>
</feature>
<sequence>ERDRQTAPRPGASADGCRADGAAGLPGHRLRRLLEDGQAPEHGIGLVRPHHGGRPAVSAARLGPGLPGPAPGGGPPAGPLVAAGRSSADLARRHPLHCPGADAGLSAFGAGAPDRTPVLLGRVAGRRAVGHRRPAGPARRDGQRAFRVRQVAHQPAEHRGRACLRRPGDGGRAVDFRRAGKAGAAPDGARPVAAQGGGQCNPRGAAGGGRAVRDVHRRGRPHSPVRAGRCHRRRHRLRPAEAGFQLRERLRHPVRAVAAHRRHGTGRRFRGPGGGHQDPLHADPLAQRPRIDRAQREADHRTDREPVAGRPQGAGVHRSLGR</sequence>
<feature type="non-terminal residue" evidence="2">
    <location>
        <position position="1"/>
    </location>
</feature>
<feature type="region of interest" description="Disordered" evidence="1">
    <location>
        <begin position="47"/>
        <end position="86"/>
    </location>
</feature>
<organism evidence="2">
    <name type="scientific">uncultured Ramlibacter sp</name>
    <dbReference type="NCBI Taxonomy" id="260755"/>
    <lineage>
        <taxon>Bacteria</taxon>
        <taxon>Pseudomonadati</taxon>
        <taxon>Pseudomonadota</taxon>
        <taxon>Betaproteobacteria</taxon>
        <taxon>Burkholderiales</taxon>
        <taxon>Comamonadaceae</taxon>
        <taxon>Ramlibacter</taxon>
        <taxon>environmental samples</taxon>
    </lineage>
</organism>
<evidence type="ECO:0000256" key="1">
    <source>
        <dbReference type="SAM" id="MobiDB-lite"/>
    </source>
</evidence>
<feature type="region of interest" description="Disordered" evidence="1">
    <location>
        <begin position="257"/>
        <end position="322"/>
    </location>
</feature>
<feature type="compositionally biased region" description="Basic and acidic residues" evidence="1">
    <location>
        <begin position="289"/>
        <end position="307"/>
    </location>
</feature>
<gene>
    <name evidence="2" type="ORF">AVDCRST_MAG51-2542</name>
</gene>
<protein>
    <submittedName>
        <fullName evidence="2">Potassium efflux system KefA protein / Small-conductance mechanosensitive channel</fullName>
    </submittedName>
</protein>
<feature type="region of interest" description="Disordered" evidence="1">
    <location>
        <begin position="180"/>
        <end position="234"/>
    </location>
</feature>
<feature type="compositionally biased region" description="Pro residues" evidence="1">
    <location>
        <begin position="66"/>
        <end position="78"/>
    </location>
</feature>
<dbReference type="AlphaFoldDB" id="A0A6J4Q189"/>
<dbReference type="EMBL" id="CADCUX010000541">
    <property type="protein sequence ID" value="CAA9429377.1"/>
    <property type="molecule type" value="Genomic_DNA"/>
</dbReference>
<feature type="non-terminal residue" evidence="2">
    <location>
        <position position="322"/>
    </location>
</feature>
<reference evidence="2" key="1">
    <citation type="submission" date="2020-02" db="EMBL/GenBank/DDBJ databases">
        <authorList>
            <person name="Meier V. D."/>
        </authorList>
    </citation>
    <scope>NUCLEOTIDE SEQUENCE</scope>
    <source>
        <strain evidence="2">AVDCRST_MAG51</strain>
    </source>
</reference>
<feature type="region of interest" description="Disordered" evidence="1">
    <location>
        <begin position="1"/>
        <end position="24"/>
    </location>
</feature>